<evidence type="ECO:0000256" key="10">
    <source>
        <dbReference type="PIRSR" id="PIRSR036497-1"/>
    </source>
</evidence>
<dbReference type="Pfam" id="PF00742">
    <property type="entry name" value="Homoserine_dh"/>
    <property type="match status" value="1"/>
</dbReference>
<dbReference type="SUPFAM" id="SSF55347">
    <property type="entry name" value="Glyceraldehyde-3-phosphate dehydrogenase-like, C-terminal domain"/>
    <property type="match status" value="1"/>
</dbReference>
<dbReference type="NCBIfam" id="NF004912">
    <property type="entry name" value="PRK06270.1"/>
    <property type="match status" value="1"/>
</dbReference>
<dbReference type="FunFam" id="3.30.360.10:FF:000005">
    <property type="entry name" value="Homoserine dehydrogenase"/>
    <property type="match status" value="1"/>
</dbReference>
<dbReference type="InParanoid" id="R9T4L8"/>
<keyword evidence="8 14" id="KW-0560">Oxidoreductase</keyword>
<sequence>MMKVLIAGFGTVGQGIAEVIGSRQNLFSSMNEKISIVGAFDSSSLISGKNLNPTQLVEKKKTTGKVGTKEIPDDVARYIEEADFDVLLDTTPTNIEHAEPGLTYILSALHSGKHVVTSNKGPLALKFSTLSAAADKNGVKLKYEASVGGAMPIINLSKQLLAGEDITSLRGILNGTCNFILNRMKEEGLPFYQALREAQDLGYAETDPTYDIDGVDSAAKVAILANAIFGMDVNYYDVVRSGIRNITEDAIALAAEENSVIRLIGEIGGGKLEVAPRLVPVAHPLSIGGTQNMASLITDLAGEITISGRGAGKKETASAMLSDLISIIRDKE</sequence>
<protein>
    <recommendedName>
        <fullName evidence="5">Homoserine dehydrogenase</fullName>
        <ecNumber evidence="4">1.1.1.3</ecNumber>
    </recommendedName>
</protein>
<feature type="domain" description="Homoserine dehydrogenase catalytic" evidence="12">
    <location>
        <begin position="152"/>
        <end position="325"/>
    </location>
</feature>
<evidence type="ECO:0000256" key="7">
    <source>
        <dbReference type="ARBA" id="ARBA00022697"/>
    </source>
</evidence>
<dbReference type="PANTHER" id="PTHR43331">
    <property type="entry name" value="HOMOSERINE DEHYDROGENASE"/>
    <property type="match status" value="1"/>
</dbReference>
<feature type="binding site" evidence="11">
    <location>
        <begin position="8"/>
        <end position="13"/>
    </location>
    <ligand>
        <name>NADP(+)</name>
        <dbReference type="ChEBI" id="CHEBI:58349"/>
    </ligand>
</feature>
<keyword evidence="6" id="KW-0028">Amino-acid biosynthesis</keyword>
<dbReference type="FunCoup" id="R9T4L8">
    <property type="interactions" value="120"/>
</dbReference>
<dbReference type="UniPathway" id="UPA00050">
    <property type="reaction ID" value="UER00063"/>
</dbReference>
<evidence type="ECO:0000256" key="11">
    <source>
        <dbReference type="PIRSR" id="PIRSR036497-2"/>
    </source>
</evidence>
<keyword evidence="11" id="KW-0521">NADP</keyword>
<evidence type="ECO:0000313" key="14">
    <source>
        <dbReference type="EMBL" id="AGN25882.1"/>
    </source>
</evidence>
<evidence type="ECO:0000313" key="15">
    <source>
        <dbReference type="Proteomes" id="UP000014070"/>
    </source>
</evidence>
<dbReference type="GO" id="GO:0050661">
    <property type="term" value="F:NADP binding"/>
    <property type="evidence" value="ECO:0007669"/>
    <property type="project" value="InterPro"/>
</dbReference>
<evidence type="ECO:0000256" key="5">
    <source>
        <dbReference type="ARBA" id="ARBA00013376"/>
    </source>
</evidence>
<dbReference type="InterPro" id="IPR036291">
    <property type="entry name" value="NAD(P)-bd_dom_sf"/>
</dbReference>
<comment type="pathway">
    <text evidence="1">Amino-acid biosynthesis; L-threonine biosynthesis; L-threonine from L-aspartate: step 3/5.</text>
</comment>
<dbReference type="PANTHER" id="PTHR43331:SF1">
    <property type="entry name" value="HOMOSERINE DEHYDROGENASE"/>
    <property type="match status" value="1"/>
</dbReference>
<dbReference type="GO" id="GO:0009088">
    <property type="term" value="P:threonine biosynthetic process"/>
    <property type="evidence" value="ECO:0007669"/>
    <property type="project" value="UniProtKB-UniPathway"/>
</dbReference>
<gene>
    <name evidence="14" type="ORF">MMINT_05010</name>
</gene>
<dbReference type="Gene3D" id="3.30.360.10">
    <property type="entry name" value="Dihydrodipicolinate Reductase, domain 2"/>
    <property type="match status" value="1"/>
</dbReference>
<dbReference type="InterPro" id="IPR019811">
    <property type="entry name" value="HDH_CS"/>
</dbReference>
<keyword evidence="7" id="KW-0791">Threonine biosynthesis</keyword>
<evidence type="ECO:0000259" key="12">
    <source>
        <dbReference type="Pfam" id="PF00742"/>
    </source>
</evidence>
<evidence type="ECO:0000256" key="2">
    <source>
        <dbReference type="ARBA" id="ARBA00005062"/>
    </source>
</evidence>
<organism evidence="14 15">
    <name type="scientific">Methanomassiliicoccus intestinalis (strain Issoire-Mx1)</name>
    <dbReference type="NCBI Taxonomy" id="1295009"/>
    <lineage>
        <taxon>Archaea</taxon>
        <taxon>Methanobacteriati</taxon>
        <taxon>Thermoplasmatota</taxon>
        <taxon>Thermoplasmata</taxon>
        <taxon>Methanomassiliicoccales</taxon>
        <taxon>Methanomassiliicoccaceae</taxon>
        <taxon>Methanomassiliicoccus</taxon>
    </lineage>
</organism>
<feature type="domain" description="Aspartate/homoserine dehydrogenase NAD-binding" evidence="13">
    <location>
        <begin position="8"/>
        <end position="144"/>
    </location>
</feature>
<dbReference type="RefSeq" id="WP_020448407.1">
    <property type="nucleotide sequence ID" value="NC_021353.1"/>
</dbReference>
<accession>R9T4L8</accession>
<name>R9T4L8_METII</name>
<dbReference type="Pfam" id="PF03447">
    <property type="entry name" value="NAD_binding_3"/>
    <property type="match status" value="1"/>
</dbReference>
<keyword evidence="15" id="KW-1185">Reference proteome</keyword>
<evidence type="ECO:0000256" key="9">
    <source>
        <dbReference type="ARBA" id="ARBA00023167"/>
    </source>
</evidence>
<proteinExistence type="inferred from homology"/>
<dbReference type="STRING" id="1295009.MMINT_05010"/>
<dbReference type="PIRSF" id="PIRSF036497">
    <property type="entry name" value="HDH_short"/>
    <property type="match status" value="1"/>
</dbReference>
<dbReference type="InterPro" id="IPR001342">
    <property type="entry name" value="HDH_cat"/>
</dbReference>
<dbReference type="KEGG" id="mer:MMINT_05010"/>
<dbReference type="NCBIfam" id="NF004976">
    <property type="entry name" value="PRK06349.1"/>
    <property type="match status" value="1"/>
</dbReference>
<comment type="similarity">
    <text evidence="3">Belongs to the homoserine dehydrogenase family.</text>
</comment>
<dbReference type="InterPro" id="IPR005106">
    <property type="entry name" value="Asp/hSer_DH_NAD-bd"/>
</dbReference>
<dbReference type="GO" id="GO:0004412">
    <property type="term" value="F:homoserine dehydrogenase activity"/>
    <property type="evidence" value="ECO:0007669"/>
    <property type="project" value="UniProtKB-EC"/>
</dbReference>
<reference evidence="14 15" key="1">
    <citation type="journal article" date="2013" name="Genome Announc.">
        <title>Genome sequence of 'Candidatus Methanomassiliicoccus intestinalis' Issoire-Mx1, a third thermoplasmatales-related methanogenic archaeon from human feces.</title>
        <authorList>
            <person name="Borrel G."/>
            <person name="Harris H.M."/>
            <person name="Parisot N."/>
            <person name="Gaci N."/>
            <person name="Tottey W."/>
            <person name="Mihajlovski A."/>
            <person name="Deane J."/>
            <person name="Gribaldo S."/>
            <person name="Bardot O."/>
            <person name="Peyretaillade E."/>
            <person name="Peyret P."/>
            <person name="O'Toole P.W."/>
            <person name="Brugere J.F."/>
        </authorList>
    </citation>
    <scope>NUCLEOTIDE SEQUENCE [LARGE SCALE GENOMIC DNA]</scope>
    <source>
        <strain evidence="14 15">Issoire-Mx1</strain>
    </source>
</reference>
<evidence type="ECO:0000256" key="1">
    <source>
        <dbReference type="ARBA" id="ARBA00005056"/>
    </source>
</evidence>
<dbReference type="InterPro" id="IPR022697">
    <property type="entry name" value="HDH_short"/>
</dbReference>
<evidence type="ECO:0000256" key="3">
    <source>
        <dbReference type="ARBA" id="ARBA00006753"/>
    </source>
</evidence>
<evidence type="ECO:0000256" key="8">
    <source>
        <dbReference type="ARBA" id="ARBA00023002"/>
    </source>
</evidence>
<feature type="binding site" evidence="11">
    <location>
        <position position="120"/>
    </location>
    <ligand>
        <name>NADPH</name>
        <dbReference type="ChEBI" id="CHEBI:57783"/>
    </ligand>
</feature>
<dbReference type="HOGENOM" id="CLU_009116_1_2_2"/>
<dbReference type="EC" id="1.1.1.3" evidence="4"/>
<dbReference type="SUPFAM" id="SSF51735">
    <property type="entry name" value="NAD(P)-binding Rossmann-fold domains"/>
    <property type="match status" value="1"/>
</dbReference>
<dbReference type="AlphaFoldDB" id="R9T4L8"/>
<feature type="binding site" evidence="11">
    <location>
        <position position="205"/>
    </location>
    <ligand>
        <name>L-homoserine</name>
        <dbReference type="ChEBI" id="CHEBI:57476"/>
    </ligand>
</feature>
<dbReference type="Proteomes" id="UP000014070">
    <property type="component" value="Chromosome"/>
</dbReference>
<evidence type="ECO:0000256" key="6">
    <source>
        <dbReference type="ARBA" id="ARBA00022605"/>
    </source>
</evidence>
<evidence type="ECO:0000256" key="4">
    <source>
        <dbReference type="ARBA" id="ARBA00013213"/>
    </source>
</evidence>
<feature type="active site" description="Proton donor" evidence="10">
    <location>
        <position position="220"/>
    </location>
</feature>
<dbReference type="PROSITE" id="PS01042">
    <property type="entry name" value="HOMOSER_DHGENASE"/>
    <property type="match status" value="1"/>
</dbReference>
<comment type="pathway">
    <text evidence="2">Amino-acid biosynthesis; L-methionine biosynthesis via de novo pathway; L-homoserine from L-aspartate: step 3/3.</text>
</comment>
<dbReference type="EMBL" id="CP005934">
    <property type="protein sequence ID" value="AGN25882.1"/>
    <property type="molecule type" value="Genomic_DNA"/>
</dbReference>
<dbReference type="GeneID" id="41322931"/>
<dbReference type="Gene3D" id="3.40.50.720">
    <property type="entry name" value="NAD(P)-binding Rossmann-like Domain"/>
    <property type="match status" value="1"/>
</dbReference>
<keyword evidence="9" id="KW-0486">Methionine biosynthesis</keyword>
<dbReference type="UniPathway" id="UPA00051">
    <property type="reaction ID" value="UER00465"/>
</dbReference>
<dbReference type="GO" id="GO:0009086">
    <property type="term" value="P:methionine biosynthetic process"/>
    <property type="evidence" value="ECO:0007669"/>
    <property type="project" value="UniProtKB-KW"/>
</dbReference>
<evidence type="ECO:0000259" key="13">
    <source>
        <dbReference type="Pfam" id="PF03447"/>
    </source>
</evidence>